<proteinExistence type="predicted"/>
<dbReference type="PANTHER" id="PTHR38396">
    <property type="entry name" value="TRANSMEMBRANE PROTEIN"/>
    <property type="match status" value="1"/>
</dbReference>
<evidence type="ECO:0000313" key="2">
    <source>
        <dbReference type="EMBL" id="JAU20066.1"/>
    </source>
</evidence>
<feature type="signal peptide" evidence="1">
    <location>
        <begin position="1"/>
        <end position="29"/>
    </location>
</feature>
<evidence type="ECO:0000256" key="1">
    <source>
        <dbReference type="SAM" id="SignalP"/>
    </source>
</evidence>
<feature type="chain" id="PRO_5009620242" evidence="1">
    <location>
        <begin position="30"/>
        <end position="104"/>
    </location>
</feature>
<protein>
    <submittedName>
        <fullName evidence="2">Uncharacterized protein</fullName>
    </submittedName>
</protein>
<organism evidence="2">
    <name type="scientific">Noccaea caerulescens</name>
    <name type="common">Alpine penny-cress</name>
    <name type="synonym">Thlaspi caerulescens</name>
    <dbReference type="NCBI Taxonomy" id="107243"/>
    <lineage>
        <taxon>Eukaryota</taxon>
        <taxon>Viridiplantae</taxon>
        <taxon>Streptophyta</taxon>
        <taxon>Embryophyta</taxon>
        <taxon>Tracheophyta</taxon>
        <taxon>Spermatophyta</taxon>
        <taxon>Magnoliopsida</taxon>
        <taxon>eudicotyledons</taxon>
        <taxon>Gunneridae</taxon>
        <taxon>Pentapetalae</taxon>
        <taxon>rosids</taxon>
        <taxon>malvids</taxon>
        <taxon>Brassicales</taxon>
        <taxon>Brassicaceae</taxon>
        <taxon>Coluteocarpeae</taxon>
        <taxon>Noccaea</taxon>
    </lineage>
</organism>
<reference evidence="2" key="1">
    <citation type="submission" date="2016-07" db="EMBL/GenBank/DDBJ databases">
        <title>De novo transcriptome assembly of four accessions of the metal hyperaccumulator plant Noccaea caerulescens.</title>
        <authorList>
            <person name="Blande D."/>
            <person name="Halimaa P."/>
            <person name="Tervahauta A.I."/>
            <person name="Aarts M.G."/>
            <person name="Karenlampi S.O."/>
        </authorList>
    </citation>
    <scope>NUCLEOTIDE SEQUENCE</scope>
</reference>
<dbReference type="EMBL" id="GEVI01012254">
    <property type="protein sequence ID" value="JAU20066.1"/>
    <property type="molecule type" value="Transcribed_RNA"/>
</dbReference>
<keyword evidence="1" id="KW-0732">Signal</keyword>
<dbReference type="PANTHER" id="PTHR38396:SF1">
    <property type="entry name" value="TRANSMEMBRANE PROTEIN"/>
    <property type="match status" value="1"/>
</dbReference>
<name>A0A1J3DJ96_NOCCA</name>
<sequence length="104" mass="11934">MKGRAYVMIFFFWALLTIITPMLVSWSQALKDHKIKVSGPRRMMGYSVEMHLTREIGEEELIMEPSMAPTPEESLVLPSTNQTSVRIKQQEGLVTNNTQPIRLQ</sequence>
<gene>
    <name evidence="2" type="ORF">GA_TR8206_c0_g1_i1_g.26562</name>
</gene>
<accession>A0A1J3DJ96</accession>
<dbReference type="AlphaFoldDB" id="A0A1J3DJ96"/>